<name>T1GV49_MEGSC</name>
<accession>T1GV49</accession>
<organism evidence="14 15">
    <name type="scientific">Megaselia scalaris</name>
    <name type="common">Humpbacked fly</name>
    <name type="synonym">Phora scalaris</name>
    <dbReference type="NCBI Taxonomy" id="36166"/>
    <lineage>
        <taxon>Eukaryota</taxon>
        <taxon>Metazoa</taxon>
        <taxon>Ecdysozoa</taxon>
        <taxon>Arthropoda</taxon>
        <taxon>Hexapoda</taxon>
        <taxon>Insecta</taxon>
        <taxon>Pterygota</taxon>
        <taxon>Neoptera</taxon>
        <taxon>Endopterygota</taxon>
        <taxon>Diptera</taxon>
        <taxon>Brachycera</taxon>
        <taxon>Muscomorpha</taxon>
        <taxon>Platypezoidea</taxon>
        <taxon>Phoridae</taxon>
        <taxon>Megaseliini</taxon>
        <taxon>Megaselia</taxon>
    </lineage>
</organism>
<dbReference type="EMBL" id="CAQQ02149202">
    <property type="status" value="NOT_ANNOTATED_CDS"/>
    <property type="molecule type" value="Genomic_DNA"/>
</dbReference>
<comment type="similarity">
    <text evidence="2 12">Belongs to the amiloride-sensitive sodium channel (TC 1.A.6) family.</text>
</comment>
<keyword evidence="6 13" id="KW-1133">Transmembrane helix</keyword>
<dbReference type="Gene3D" id="2.60.470.10">
    <property type="entry name" value="Acid-sensing ion channels like domains"/>
    <property type="match status" value="1"/>
</dbReference>
<dbReference type="PRINTS" id="PR01078">
    <property type="entry name" value="AMINACHANNEL"/>
</dbReference>
<keyword evidence="15" id="KW-1185">Reference proteome</keyword>
<evidence type="ECO:0000256" key="4">
    <source>
        <dbReference type="ARBA" id="ARBA00022461"/>
    </source>
</evidence>
<evidence type="ECO:0000256" key="5">
    <source>
        <dbReference type="ARBA" id="ARBA00022692"/>
    </source>
</evidence>
<evidence type="ECO:0000256" key="11">
    <source>
        <dbReference type="ARBA" id="ARBA00023303"/>
    </source>
</evidence>
<evidence type="ECO:0000256" key="10">
    <source>
        <dbReference type="ARBA" id="ARBA00023201"/>
    </source>
</evidence>
<dbReference type="PANTHER" id="PTHR11690:SF237">
    <property type="entry name" value="PICKPOCKET 16-RELATED"/>
    <property type="match status" value="1"/>
</dbReference>
<keyword evidence="9 13" id="KW-0472">Membrane</keyword>
<evidence type="ECO:0008006" key="16">
    <source>
        <dbReference type="Google" id="ProtNLM"/>
    </source>
</evidence>
<dbReference type="Pfam" id="PF00858">
    <property type="entry name" value="ASC"/>
    <property type="match status" value="1"/>
</dbReference>
<evidence type="ECO:0000256" key="13">
    <source>
        <dbReference type="SAM" id="Phobius"/>
    </source>
</evidence>
<keyword evidence="4 12" id="KW-0894">Sodium channel</keyword>
<keyword evidence="10 12" id="KW-0739">Sodium transport</keyword>
<dbReference type="GO" id="GO:0005886">
    <property type="term" value="C:plasma membrane"/>
    <property type="evidence" value="ECO:0007669"/>
    <property type="project" value="TreeGrafter"/>
</dbReference>
<evidence type="ECO:0000256" key="3">
    <source>
        <dbReference type="ARBA" id="ARBA00022448"/>
    </source>
</evidence>
<evidence type="ECO:0000313" key="14">
    <source>
        <dbReference type="EnsemblMetazoa" id="MESCA007631-PA"/>
    </source>
</evidence>
<evidence type="ECO:0000256" key="2">
    <source>
        <dbReference type="ARBA" id="ARBA00007193"/>
    </source>
</evidence>
<dbReference type="EnsemblMetazoa" id="MESCA007631-RA">
    <property type="protein sequence ID" value="MESCA007631-PA"/>
    <property type="gene ID" value="MESCA007631"/>
</dbReference>
<dbReference type="STRING" id="36166.T1GV49"/>
<dbReference type="GO" id="GO:0015280">
    <property type="term" value="F:ligand-gated sodium channel activity"/>
    <property type="evidence" value="ECO:0007669"/>
    <property type="project" value="TreeGrafter"/>
</dbReference>
<evidence type="ECO:0000256" key="6">
    <source>
        <dbReference type="ARBA" id="ARBA00022989"/>
    </source>
</evidence>
<keyword evidence="8 12" id="KW-0406">Ion transport</keyword>
<dbReference type="Proteomes" id="UP000015102">
    <property type="component" value="Unassembled WGS sequence"/>
</dbReference>
<dbReference type="OMA" id="QIGMENG"/>
<evidence type="ECO:0000313" key="15">
    <source>
        <dbReference type="Proteomes" id="UP000015102"/>
    </source>
</evidence>
<evidence type="ECO:0000256" key="8">
    <source>
        <dbReference type="ARBA" id="ARBA00023065"/>
    </source>
</evidence>
<sequence length="317" mass="36420">MPSLSTSKRTMKRNSPKADIFTITRSAKVKKRLIKDDTSLKSIFIKHFRNYCDNSSLHGVYYITKPGLSKWERRFWVTVVCLSLLSAVILVWVNWIQSQKTRTVTLLETTFYPTSNVNFPAITLCNFNKISKKKALELAKTLKKPSSINDTELANLFKVTINYSFGMRGNNTEFQILDSILKTNEMSWDGLLSYVQPNCLDMAIKCFWKGSDTRCDGLFQTINSSEGTCCSFNYYGLEKNNYPTKKLQYTVPKRPYRITGSGFQTGLSVLLDPLLDDYFGSFFDSIGFRVLIHDSYDFPDENAETKMLNFGRETFLK</sequence>
<reference evidence="15" key="1">
    <citation type="submission" date="2013-02" db="EMBL/GenBank/DDBJ databases">
        <authorList>
            <person name="Hughes D."/>
        </authorList>
    </citation>
    <scope>NUCLEOTIDE SEQUENCE</scope>
    <source>
        <strain>Durham</strain>
        <strain evidence="15">NC isolate 2 -- Noor lab</strain>
    </source>
</reference>
<reference evidence="14" key="2">
    <citation type="submission" date="2015-06" db="UniProtKB">
        <authorList>
            <consortium name="EnsemblMetazoa"/>
        </authorList>
    </citation>
    <scope>IDENTIFICATION</scope>
</reference>
<keyword evidence="3 12" id="KW-0813">Transport</keyword>
<evidence type="ECO:0000256" key="1">
    <source>
        <dbReference type="ARBA" id="ARBA00004141"/>
    </source>
</evidence>
<dbReference type="InterPro" id="IPR001873">
    <property type="entry name" value="ENaC"/>
</dbReference>
<protein>
    <recommendedName>
        <fullName evidence="16">Sodium channel protein Nach</fullName>
    </recommendedName>
</protein>
<evidence type="ECO:0000256" key="9">
    <source>
        <dbReference type="ARBA" id="ARBA00023136"/>
    </source>
</evidence>
<dbReference type="AlphaFoldDB" id="T1GV49"/>
<keyword evidence="5 12" id="KW-0812">Transmembrane</keyword>
<keyword evidence="7" id="KW-0915">Sodium</keyword>
<dbReference type="HOGENOM" id="CLU_020415_1_3_1"/>
<feature type="transmembrane region" description="Helical" evidence="13">
    <location>
        <begin position="75"/>
        <end position="95"/>
    </location>
</feature>
<dbReference type="EMBL" id="CAQQ02149204">
    <property type="status" value="NOT_ANNOTATED_CDS"/>
    <property type="molecule type" value="Genomic_DNA"/>
</dbReference>
<proteinExistence type="inferred from homology"/>
<dbReference type="PANTHER" id="PTHR11690">
    <property type="entry name" value="AMILORIDE-SENSITIVE SODIUM CHANNEL-RELATED"/>
    <property type="match status" value="1"/>
</dbReference>
<evidence type="ECO:0000256" key="7">
    <source>
        <dbReference type="ARBA" id="ARBA00023053"/>
    </source>
</evidence>
<dbReference type="EMBL" id="CAQQ02149203">
    <property type="status" value="NOT_ANNOTATED_CDS"/>
    <property type="molecule type" value="Genomic_DNA"/>
</dbReference>
<keyword evidence="11 12" id="KW-0407">Ion channel</keyword>
<comment type="subcellular location">
    <subcellularLocation>
        <location evidence="1">Membrane</location>
        <topology evidence="1">Multi-pass membrane protein</topology>
    </subcellularLocation>
</comment>
<evidence type="ECO:0000256" key="12">
    <source>
        <dbReference type="RuleBase" id="RU000679"/>
    </source>
</evidence>